<dbReference type="CDD" id="cd00303">
    <property type="entry name" value="retropepsin_like"/>
    <property type="match status" value="1"/>
</dbReference>
<proteinExistence type="predicted"/>
<sequence>MFPDMVLSIDDFHNHVEVAIQTHGYDTWQGARILEEEPLNKVKRSNKPKRSRQRSWEKWSTLGEPSGKWDYYVRYDAPKNTTPIEEIAATGWGDEFSDDDFAGYIVGDCIMELYMMNKQHGRMILKSVENSPLIWPTIEENGVTRPRKYSKLTHAEAIQADCDVKETSIILQGLPPEVYALVSNHKVTKELWERIQLLMQETSLTKQERECKLYNEFNKFAYKKRETLLDFYLRFSLLLNDMNIYNVKLEQFQVNTKFLNTLPPEWSKFMNDVKLLRNSSNPRRVTLQSVQGRQVSFAIGTIRTYTPRASGSNSKKQRPIIWYNYIGEGHMSKQCTKPKRKRDDGWFKDKVLLVQAQANGQILHEEELAFLVDLGITEGQAIQPVITHNAAYQTDDLDAYDSDYDKLNTAKFVLMANLSHYGLDVLAEVERPDMIYVVLRIFLWSLLFVPRNPLLLADKQSSQPSRSLPSNTQPNPKAHNSKAYQPPQARNEHVNVVFTGSGKSYNPLVNLNDHQENSKIPINFDSNDEDNEPTPQPKTQNPKPAKETLLPKPYKPKIPYPQHLRKEKMEAQYEKFLDMIYVVRINIPLIDVLAGMPNYGKFLMELISNKHKIKQILDAFLSDESSKMIKNKVLPKLEDPGSFLIPCKFNKTFSCNALADLGASINLMSYSLYAKLSLETLKPKKMSVILADISFQYPVRIAENMLIEVGKFTFPTDFIILEMEEDSKVSLILGRPFLHTADVVIRVKQKQLNLGVGPKRMIFNIDYAMKHSYWNDDTCFSIDVTDEILEDDFDALLDESSKILHSIEGTLLEEEIFAEFDEFIAMTANENSDSESDTEEPPFEKITINTNCKIKTSLKEPPTDLELKSLPDNLEYVFLEEPSFLPVIISFQLSKEKKKNLYSFLKSTSKPLLGKQQTFLVFAHHSANTRYNFWMTRNQLSKNKEG</sequence>
<comment type="caution">
    <text evidence="2">The sequence shown here is derived from an EMBL/GenBank/DDBJ whole genome shotgun (WGS) entry which is preliminary data.</text>
</comment>
<dbReference type="Pfam" id="PF14223">
    <property type="entry name" value="Retrotran_gag_2"/>
    <property type="match status" value="1"/>
</dbReference>
<dbReference type="GO" id="GO:0003964">
    <property type="term" value="F:RNA-directed DNA polymerase activity"/>
    <property type="evidence" value="ECO:0007669"/>
    <property type="project" value="UniProtKB-KW"/>
</dbReference>
<accession>A0A6L2N725</accession>
<reference evidence="2" key="1">
    <citation type="journal article" date="2019" name="Sci. Rep.">
        <title>Draft genome of Tanacetum cinerariifolium, the natural source of mosquito coil.</title>
        <authorList>
            <person name="Yamashiro T."/>
            <person name="Shiraishi A."/>
            <person name="Satake H."/>
            <person name="Nakayama K."/>
        </authorList>
    </citation>
    <scope>NUCLEOTIDE SEQUENCE</scope>
</reference>
<dbReference type="PANTHER" id="PTHR33067:SF35">
    <property type="entry name" value="ASPARTIC PEPTIDASE DDI1-TYPE DOMAIN-CONTAINING PROTEIN"/>
    <property type="match status" value="1"/>
</dbReference>
<keyword evidence="2" id="KW-0695">RNA-directed DNA polymerase</keyword>
<evidence type="ECO:0000313" key="2">
    <source>
        <dbReference type="EMBL" id="GEU81998.1"/>
    </source>
</evidence>
<protein>
    <submittedName>
        <fullName evidence="2">Reverse transcriptase domain-containing protein</fullName>
    </submittedName>
</protein>
<keyword evidence="2" id="KW-0808">Transferase</keyword>
<gene>
    <name evidence="2" type="ORF">Tci_053976</name>
</gene>
<evidence type="ECO:0000256" key="1">
    <source>
        <dbReference type="SAM" id="MobiDB-lite"/>
    </source>
</evidence>
<feature type="region of interest" description="Disordered" evidence="1">
    <location>
        <begin position="518"/>
        <end position="559"/>
    </location>
</feature>
<name>A0A6L2N725_TANCI</name>
<dbReference type="AlphaFoldDB" id="A0A6L2N725"/>
<dbReference type="InterPro" id="IPR021109">
    <property type="entry name" value="Peptidase_aspartic_dom_sf"/>
</dbReference>
<dbReference type="Gene3D" id="2.40.70.10">
    <property type="entry name" value="Acid Proteases"/>
    <property type="match status" value="1"/>
</dbReference>
<dbReference type="EMBL" id="BKCJ010008395">
    <property type="protein sequence ID" value="GEU81998.1"/>
    <property type="molecule type" value="Genomic_DNA"/>
</dbReference>
<feature type="compositionally biased region" description="Polar residues" evidence="1">
    <location>
        <begin position="460"/>
        <end position="475"/>
    </location>
</feature>
<organism evidence="2">
    <name type="scientific">Tanacetum cinerariifolium</name>
    <name type="common">Dalmatian daisy</name>
    <name type="synonym">Chrysanthemum cinerariifolium</name>
    <dbReference type="NCBI Taxonomy" id="118510"/>
    <lineage>
        <taxon>Eukaryota</taxon>
        <taxon>Viridiplantae</taxon>
        <taxon>Streptophyta</taxon>
        <taxon>Embryophyta</taxon>
        <taxon>Tracheophyta</taxon>
        <taxon>Spermatophyta</taxon>
        <taxon>Magnoliopsida</taxon>
        <taxon>eudicotyledons</taxon>
        <taxon>Gunneridae</taxon>
        <taxon>Pentapetalae</taxon>
        <taxon>asterids</taxon>
        <taxon>campanulids</taxon>
        <taxon>Asterales</taxon>
        <taxon>Asteraceae</taxon>
        <taxon>Asteroideae</taxon>
        <taxon>Anthemideae</taxon>
        <taxon>Anthemidinae</taxon>
        <taxon>Tanacetum</taxon>
    </lineage>
</organism>
<keyword evidence="2" id="KW-0548">Nucleotidyltransferase</keyword>
<feature type="region of interest" description="Disordered" evidence="1">
    <location>
        <begin position="460"/>
        <end position="490"/>
    </location>
</feature>
<dbReference type="PANTHER" id="PTHR33067">
    <property type="entry name" value="RNA-DIRECTED DNA POLYMERASE-RELATED"/>
    <property type="match status" value="1"/>
</dbReference>